<evidence type="ECO:0000313" key="3">
    <source>
        <dbReference type="Proteomes" id="UP001207918"/>
    </source>
</evidence>
<name>A0ABT3PH75_9BACT</name>
<organism evidence="2 3">
    <name type="scientific">Fodinibius salsisoli</name>
    <dbReference type="NCBI Taxonomy" id="2820877"/>
    <lineage>
        <taxon>Bacteria</taxon>
        <taxon>Pseudomonadati</taxon>
        <taxon>Balneolota</taxon>
        <taxon>Balneolia</taxon>
        <taxon>Balneolales</taxon>
        <taxon>Balneolaceae</taxon>
        <taxon>Fodinibius</taxon>
    </lineage>
</organism>
<dbReference type="InterPro" id="IPR046265">
    <property type="entry name" value="DUF6298"/>
</dbReference>
<gene>
    <name evidence="2" type="ORF">J6I44_00310</name>
</gene>
<dbReference type="InterPro" id="IPR017853">
    <property type="entry name" value="GH"/>
</dbReference>
<dbReference type="Proteomes" id="UP001207918">
    <property type="component" value="Unassembled WGS sequence"/>
</dbReference>
<proteinExistence type="predicted"/>
<evidence type="ECO:0000313" key="2">
    <source>
        <dbReference type="EMBL" id="MCW9705267.1"/>
    </source>
</evidence>
<sequence>MSSKITIRLFVLLLVACVGLVQSVEKVHAQDDAGEAVIQPYSENPWYWQYEGKPLVLIGGSNNDNLFQWTGSKLTDHLDLLVSLGGNYVRNTMSDRDDGDAYAFKKLESGKYDLDQWNEEYWDRLEFFLQETSRREIIVQLTLWDHFDMSGGNWEKHPWNPANNITFEAGVLEGEEDFYGGSVYDDNKEIIAYQQKYIDKLLSITLQYGNVLYNINNEGSQRKVWDNYWASYISEEAKKQDKEIYVTSMIFDPSSSVRHVMTYRDLYSYAEIAQNNQDSRGARGPAHYANITNWRDKLQSDPMPMNNVKVYGSGIGDNYSAGSRKEAVARFWKNIFAGSASSRFHRPEGGWGIGLEEHAQTNIKAMSMLLEEFNIFESVPHNDLLSSYVTSVPSAMEAYCLANIGEQYAVYFPEGRYTVDLDPWIFARELQIKWLNIDEGTWSEPETVSMEWEGGIQEWGHRGSVRLTTPGNESYVAFLEVVEP</sequence>
<dbReference type="EMBL" id="JAGGJA010000001">
    <property type="protein sequence ID" value="MCW9705267.1"/>
    <property type="molecule type" value="Genomic_DNA"/>
</dbReference>
<reference evidence="2 3" key="1">
    <citation type="submission" date="2021-03" db="EMBL/GenBank/DDBJ databases">
        <title>Aliifodinibius sp. nov., a new bacterium isolated from saline soil.</title>
        <authorList>
            <person name="Galisteo C."/>
            <person name="De La Haba R."/>
            <person name="Sanchez-Porro C."/>
            <person name="Ventosa A."/>
        </authorList>
    </citation>
    <scope>NUCLEOTIDE SEQUENCE [LARGE SCALE GENOMIC DNA]</scope>
    <source>
        <strain evidence="2 3">1BSP15-2V2</strain>
    </source>
</reference>
<dbReference type="RefSeq" id="WP_265763930.1">
    <property type="nucleotide sequence ID" value="NZ_JAGGJA010000001.1"/>
</dbReference>
<protein>
    <recommendedName>
        <fullName evidence="1">DUF6298 domain-containing protein</fullName>
    </recommendedName>
</protein>
<comment type="caution">
    <text evidence="2">The sequence shown here is derived from an EMBL/GenBank/DDBJ whole genome shotgun (WGS) entry which is preliminary data.</text>
</comment>
<dbReference type="Gene3D" id="3.20.20.80">
    <property type="entry name" value="Glycosidases"/>
    <property type="match status" value="1"/>
</dbReference>
<feature type="domain" description="DUF6298" evidence="1">
    <location>
        <begin position="99"/>
        <end position="246"/>
    </location>
</feature>
<dbReference type="SUPFAM" id="SSF51445">
    <property type="entry name" value="(Trans)glycosidases"/>
    <property type="match status" value="1"/>
</dbReference>
<accession>A0ABT3PH75</accession>
<dbReference type="Pfam" id="PF19815">
    <property type="entry name" value="DUF6298"/>
    <property type="match status" value="1"/>
</dbReference>
<evidence type="ECO:0000259" key="1">
    <source>
        <dbReference type="Pfam" id="PF19815"/>
    </source>
</evidence>
<keyword evidence="3" id="KW-1185">Reference proteome</keyword>